<organism evidence="3 4">
    <name type="scientific">Cryptosporidium meleagridis</name>
    <dbReference type="NCBI Taxonomy" id="93969"/>
    <lineage>
        <taxon>Eukaryota</taxon>
        <taxon>Sar</taxon>
        <taxon>Alveolata</taxon>
        <taxon>Apicomplexa</taxon>
        <taxon>Conoidasida</taxon>
        <taxon>Coccidia</taxon>
        <taxon>Eucoccidiorida</taxon>
        <taxon>Eimeriorina</taxon>
        <taxon>Cryptosporidiidae</taxon>
        <taxon>Cryptosporidium</taxon>
    </lineage>
</organism>
<proteinExistence type="predicted"/>
<comment type="caution">
    <text evidence="3">The sequence shown here is derived from an EMBL/GenBank/DDBJ whole genome shotgun (WGS) entry which is preliminary data.</text>
</comment>
<feature type="compositionally biased region" description="Polar residues" evidence="2">
    <location>
        <begin position="515"/>
        <end position="536"/>
    </location>
</feature>
<reference evidence="3 4" key="1">
    <citation type="submission" date="2014-04" db="EMBL/GenBank/DDBJ databases">
        <title>Comparative Genomics of Cryptosporidium Species.</title>
        <authorList>
            <person name="Silva J.C."/>
            <person name="Su Q."/>
            <person name="Chalmers R."/>
            <person name="Chibucos M.C."/>
            <person name="Elwin K."/>
            <person name="Godinez A."/>
            <person name="Guo F."/>
            <person name="Huynh K."/>
            <person name="Orvis J."/>
            <person name="Ott S."/>
            <person name="Sadzewicz L."/>
            <person name="Sengamalay N."/>
            <person name="Shetty A."/>
            <person name="Sun M."/>
            <person name="Tallon L."/>
            <person name="Xiao L."/>
            <person name="Zhang H."/>
            <person name="Fraser C.M."/>
            <person name="Zhu G."/>
            <person name="Kissinger J."/>
            <person name="Widmer G."/>
        </authorList>
    </citation>
    <scope>NUCLEOTIDE SEQUENCE [LARGE SCALE GENOMIC DNA]</scope>
    <source>
        <strain evidence="3 4">UKMEL1</strain>
    </source>
</reference>
<name>A0A2P4Z2E0_9CRYT</name>
<feature type="region of interest" description="Disordered" evidence="2">
    <location>
        <begin position="353"/>
        <end position="383"/>
    </location>
</feature>
<feature type="compositionally biased region" description="Low complexity" evidence="2">
    <location>
        <begin position="366"/>
        <end position="383"/>
    </location>
</feature>
<evidence type="ECO:0000313" key="4">
    <source>
        <dbReference type="Proteomes" id="UP000236928"/>
    </source>
</evidence>
<sequence length="544" mass="61171">MSTLLRGQSQIIGIKPLFPVKPLLSISSQDFEQIWKEVKWDTKRVNSILDLFSRFCNDDLNISPNNSTSSSDINSKRGINHSQLMSNHRLMALLKSIAIVGTDCDDLNNMNFFTRNDLSVIMTGIPYIDKKNFLRLMCLLDRSTPHTTTSPAGISRLKLVFSYYDWGWKGYLDEFDWKRLRSDILNLTYYGKLYDADNNHDLKSRLNGTNKKGSPMPETLEEGLKQLSQEISIRSFKSTNNGSKLLKNDSIHISINASSTSNIIGNGGYSEYSYFDNNHNNFTESVPYSVQNNDLIIDFPLFVKLVEYRIIKGTSQILRVEPPDRDQEEFIARSILINGGSIFLDNNKNDSAHFSPDKSSKAPTYNKISSSEKNIKSEMNSSSRIDVENEEFDNIEKKKQIITEQIQELDNELNSLKISIKNSHLPSNSIGIDISNLNGDTTSKSAMESIFGPPPEDLHGIFCDQPNDQQDLAFSSIVVPSSSTPIRKSRSIRTNAIPITPATKNDSVSEHTHDSNSFVAERNSTSDFPNNVNNTELAGPPILL</sequence>
<evidence type="ECO:0000313" key="3">
    <source>
        <dbReference type="EMBL" id="POM84232.1"/>
    </source>
</evidence>
<accession>A0A2P4Z2E0</accession>
<keyword evidence="1" id="KW-0175">Coiled coil</keyword>
<evidence type="ECO:0000256" key="2">
    <source>
        <dbReference type="SAM" id="MobiDB-lite"/>
    </source>
</evidence>
<keyword evidence="4" id="KW-1185">Reference proteome</keyword>
<feature type="region of interest" description="Disordered" evidence="2">
    <location>
        <begin position="501"/>
        <end position="544"/>
    </location>
</feature>
<evidence type="ECO:0000256" key="1">
    <source>
        <dbReference type="SAM" id="Coils"/>
    </source>
</evidence>
<protein>
    <submittedName>
        <fullName evidence="3">Uncharacterized protein</fullName>
    </submittedName>
</protein>
<feature type="coiled-coil region" evidence="1">
    <location>
        <begin position="385"/>
        <end position="419"/>
    </location>
</feature>
<dbReference type="OrthoDB" id="339477at2759"/>
<gene>
    <name evidence="3" type="ORF">CmeUKMEL1_11365</name>
</gene>
<dbReference type="EMBL" id="JIBK01000041">
    <property type="protein sequence ID" value="POM84232.1"/>
    <property type="molecule type" value="Genomic_DNA"/>
</dbReference>
<dbReference type="Proteomes" id="UP000236928">
    <property type="component" value="Unassembled WGS sequence"/>
</dbReference>
<dbReference type="AlphaFoldDB" id="A0A2P4Z2E0"/>
<dbReference type="VEuPathDB" id="CryptoDB:CmeUKMEL1_11365"/>